<evidence type="ECO:0000259" key="2">
    <source>
        <dbReference type="Pfam" id="PF24088"/>
    </source>
</evidence>
<proteinExistence type="predicted"/>
<feature type="signal peptide" evidence="1">
    <location>
        <begin position="1"/>
        <end position="22"/>
    </location>
</feature>
<dbReference type="InterPro" id="IPR056463">
    <property type="entry name" value="DUF7373_C"/>
</dbReference>
<evidence type="ECO:0000313" key="5">
    <source>
        <dbReference type="Proteomes" id="UP000238296"/>
    </source>
</evidence>
<evidence type="ECO:0000259" key="3">
    <source>
        <dbReference type="Pfam" id="PF24092"/>
    </source>
</evidence>
<sequence>MGKLRAQALSALAAIALTGCTATVSGVAVTPPDLTDSHGVVVELLEIGNYKARPSPTLGAAGPGGGQFEGIRMAAYVAGPWQVDETLRRQNDFNIWATMPFPDPESVGFAMYPGVTELKARIAASITEHGFIAGFSTARSVLGSDGVAKTLTNMVLRFPDADAAAAAAHEMAAIGASAAGAPERPVAIDHHPEAIASIHYDDGDAKVESFAPHGPYMLYQYAFTAKADDQDPSGRALQLIAKTLDLQVPLIDRFVPTDPSKLAALPKDPTGLMSRVLSGDGDQEPGRAMGVWGPDTWLHFAFDPIETAHLLDMAGVDRVAQRLTTIYQARDTAGATLVADQISAGMTKFPSVKPIPGVPGFPIARCFNRTKGFATNEGGPSVQRLYPRYTCVARVDRYAFTSFSNHEVDAKQQLSAQYLILAGK</sequence>
<evidence type="ECO:0000313" key="4">
    <source>
        <dbReference type="EMBL" id="PQM46101.1"/>
    </source>
</evidence>
<dbReference type="RefSeq" id="WP_131823519.1">
    <property type="nucleotide sequence ID" value="NZ_MLQM01000010.1"/>
</dbReference>
<feature type="domain" description="DUF7373" evidence="3">
    <location>
        <begin position="272"/>
        <end position="422"/>
    </location>
</feature>
<dbReference type="Proteomes" id="UP000238296">
    <property type="component" value="Unassembled WGS sequence"/>
</dbReference>
<gene>
    <name evidence="4" type="ORF">C1Y40_03733</name>
</gene>
<keyword evidence="1" id="KW-0732">Signal</keyword>
<dbReference type="Pfam" id="PF24092">
    <property type="entry name" value="DUF7373_C"/>
    <property type="match status" value="1"/>
</dbReference>
<reference evidence="4 5" key="1">
    <citation type="journal article" date="2017" name="Int. J. Syst. Evol. Microbiol.">
        <title>Mycobacterium talmoniae sp. nov., a slowly growing mycobacterium isolated from human respiratory samples.</title>
        <authorList>
            <person name="Davidson R.M."/>
            <person name="DeGroote M.A."/>
            <person name="Marola J.L."/>
            <person name="Buss S."/>
            <person name="Jones V."/>
            <person name="McNeil M.R."/>
            <person name="Freifeld A.G."/>
            <person name="Elaine Epperson L."/>
            <person name="Hasan N.A."/>
            <person name="Jackson M."/>
            <person name="Iwen P.C."/>
            <person name="Salfinger M."/>
            <person name="Strong M."/>
        </authorList>
    </citation>
    <scope>NUCLEOTIDE SEQUENCE [LARGE SCALE GENOMIC DNA]</scope>
    <source>
        <strain evidence="4 5">ATCC BAA-2683</strain>
    </source>
</reference>
<accession>A0A2S8BHD6</accession>
<dbReference type="EMBL" id="PPEA01000545">
    <property type="protein sequence ID" value="PQM46101.1"/>
    <property type="molecule type" value="Genomic_DNA"/>
</dbReference>
<evidence type="ECO:0000256" key="1">
    <source>
        <dbReference type="SAM" id="SignalP"/>
    </source>
</evidence>
<feature type="domain" description="DUF7373" evidence="2">
    <location>
        <begin position="65"/>
        <end position="266"/>
    </location>
</feature>
<protein>
    <submittedName>
        <fullName evidence="4">Uncharacterized protein</fullName>
    </submittedName>
</protein>
<dbReference type="Pfam" id="PF24088">
    <property type="entry name" value="DUF7373"/>
    <property type="match status" value="1"/>
</dbReference>
<name>A0A2S8BHD6_9MYCO</name>
<dbReference type="InterPro" id="IPR055797">
    <property type="entry name" value="DUF7373"/>
</dbReference>
<comment type="caution">
    <text evidence="4">The sequence shown here is derived from an EMBL/GenBank/DDBJ whole genome shotgun (WGS) entry which is preliminary data.</text>
</comment>
<feature type="chain" id="PRO_5039495426" evidence="1">
    <location>
        <begin position="23"/>
        <end position="424"/>
    </location>
</feature>
<dbReference type="PROSITE" id="PS51257">
    <property type="entry name" value="PROKAR_LIPOPROTEIN"/>
    <property type="match status" value="1"/>
</dbReference>
<dbReference type="AlphaFoldDB" id="A0A2S8BHD6"/>
<organism evidence="4 5">
    <name type="scientific">Mycobacterium talmoniae</name>
    <dbReference type="NCBI Taxonomy" id="1858794"/>
    <lineage>
        <taxon>Bacteria</taxon>
        <taxon>Bacillati</taxon>
        <taxon>Actinomycetota</taxon>
        <taxon>Actinomycetes</taxon>
        <taxon>Mycobacteriales</taxon>
        <taxon>Mycobacteriaceae</taxon>
        <taxon>Mycobacterium</taxon>
    </lineage>
</organism>